<dbReference type="Pfam" id="PF09299">
    <property type="entry name" value="Mu-transpos_C"/>
    <property type="match status" value="1"/>
</dbReference>
<accession>A0A6N6RW70</accession>
<comment type="caution">
    <text evidence="2">The sequence shown here is derived from an EMBL/GenBank/DDBJ whole genome shotgun (WGS) entry which is preliminary data.</text>
</comment>
<dbReference type="EMBL" id="WBVP01000003">
    <property type="protein sequence ID" value="KAB2825974.1"/>
    <property type="molecule type" value="Genomic_DNA"/>
</dbReference>
<name>A0A6N6RW70_9GAMM</name>
<dbReference type="Proteomes" id="UP000434870">
    <property type="component" value="Unassembled WGS sequence"/>
</dbReference>
<evidence type="ECO:0000313" key="2">
    <source>
        <dbReference type="EMBL" id="KAB2825974.1"/>
    </source>
</evidence>
<dbReference type="AlphaFoldDB" id="A0A6N6RW70"/>
<feature type="domain" description="Transposase-like Mu C-terminal" evidence="1">
    <location>
        <begin position="2"/>
        <end position="57"/>
    </location>
</feature>
<protein>
    <recommendedName>
        <fullName evidence="1">Transposase-like Mu C-terminal domain-containing protein</fullName>
    </recommendedName>
</protein>
<reference evidence="2 3" key="1">
    <citation type="submission" date="2019-09" db="EMBL/GenBank/DDBJ databases">
        <title>Genome of Aliivibrio finisterrensis LMG 23869 (type strain).</title>
        <authorList>
            <person name="Bowman J.P."/>
        </authorList>
    </citation>
    <scope>NUCLEOTIDE SEQUENCE [LARGE SCALE GENOMIC DNA]</scope>
    <source>
        <strain evidence="2 3">LMG 23869</strain>
    </source>
</reference>
<dbReference type="InterPro" id="IPR015378">
    <property type="entry name" value="Transposase-like_Mu_C"/>
</dbReference>
<sequence length="79" mass="9149">MRNGVRLGTTIRYSSVRLARYFGHKTCKDMKSVRVRIKYDPSCLGRVYVLDETKEEFFAVDAIDADYAYSVSEWSPLCL</sequence>
<proteinExistence type="predicted"/>
<organism evidence="2 3">
    <name type="scientific">Aliivibrio finisterrensis</name>
    <dbReference type="NCBI Taxonomy" id="511998"/>
    <lineage>
        <taxon>Bacteria</taxon>
        <taxon>Pseudomonadati</taxon>
        <taxon>Pseudomonadota</taxon>
        <taxon>Gammaproteobacteria</taxon>
        <taxon>Vibrionales</taxon>
        <taxon>Vibrionaceae</taxon>
        <taxon>Aliivibrio</taxon>
    </lineage>
</organism>
<evidence type="ECO:0000259" key="1">
    <source>
        <dbReference type="Pfam" id="PF09299"/>
    </source>
</evidence>
<evidence type="ECO:0000313" key="3">
    <source>
        <dbReference type="Proteomes" id="UP000434870"/>
    </source>
</evidence>
<gene>
    <name evidence="2" type="ORF">F8B77_04460</name>
</gene>